<dbReference type="GO" id="GO:0046785">
    <property type="term" value="P:microtubule polymerization"/>
    <property type="evidence" value="ECO:0007669"/>
    <property type="project" value="InterPro"/>
</dbReference>
<dbReference type="GO" id="GO:0061863">
    <property type="term" value="F:microtubule plus end polymerase"/>
    <property type="evidence" value="ECO:0007669"/>
    <property type="project" value="InterPro"/>
</dbReference>
<keyword evidence="2" id="KW-0963">Cytoplasm</keyword>
<dbReference type="SUPFAM" id="SSF48371">
    <property type="entry name" value="ARM repeat"/>
    <property type="match status" value="1"/>
</dbReference>
<dbReference type="SMART" id="SM01349">
    <property type="entry name" value="TOG"/>
    <property type="match status" value="2"/>
</dbReference>
<feature type="repeat" description="HEAT" evidence="6">
    <location>
        <begin position="466"/>
        <end position="504"/>
    </location>
</feature>
<feature type="compositionally biased region" description="Low complexity" evidence="8">
    <location>
        <begin position="550"/>
        <end position="564"/>
    </location>
</feature>
<evidence type="ECO:0000256" key="8">
    <source>
        <dbReference type="SAM" id="MobiDB-lite"/>
    </source>
</evidence>
<dbReference type="GO" id="GO:0044732">
    <property type="term" value="C:mitotic spindle pole body"/>
    <property type="evidence" value="ECO:0007669"/>
    <property type="project" value="UniProtKB-ARBA"/>
</dbReference>
<reference evidence="11" key="1">
    <citation type="submission" date="2016-05" db="EMBL/GenBank/DDBJ databases">
        <title>Comparative genomics of biotechnologically important yeasts.</title>
        <authorList>
            <consortium name="DOE Joint Genome Institute"/>
            <person name="Riley R."/>
            <person name="Haridas S."/>
            <person name="Wolfe K.H."/>
            <person name="Lopes M.R."/>
            <person name="Hittinger C.T."/>
            <person name="Goker M."/>
            <person name="Salamov A."/>
            <person name="Wisecaver J."/>
            <person name="Long T.M."/>
            <person name="Aerts A.L."/>
            <person name="Barry K."/>
            <person name="Choi C."/>
            <person name="Clum A."/>
            <person name="Coughlan A.Y."/>
            <person name="Deshpande S."/>
            <person name="Douglass A.P."/>
            <person name="Hanson S.J."/>
            <person name="Klenk H.-P."/>
            <person name="Labutti K."/>
            <person name="Lapidus A."/>
            <person name="Lindquist E."/>
            <person name="Lipzen A."/>
            <person name="Meier-Kolthoff J.P."/>
            <person name="Ohm R.A."/>
            <person name="Otillar R.P."/>
            <person name="Pangilinan J."/>
            <person name="Peng Y."/>
            <person name="Rokas A."/>
            <person name="Rosa C.A."/>
            <person name="Scheuner C."/>
            <person name="Sibirny A.A."/>
            <person name="Slot J.C."/>
            <person name="Stielow J.B."/>
            <person name="Sun H."/>
            <person name="Kurtzman C.P."/>
            <person name="Blackwell M."/>
            <person name="Grigoriev I.V."/>
            <person name="Jeffries T.W."/>
        </authorList>
    </citation>
    <scope>NUCLEOTIDE SEQUENCE [LARGE SCALE GENOMIC DNA]</scope>
    <source>
        <strain evidence="11">NRRL Y-2460</strain>
    </source>
</reference>
<evidence type="ECO:0000256" key="6">
    <source>
        <dbReference type="PROSITE-ProRule" id="PRU00103"/>
    </source>
</evidence>
<protein>
    <recommendedName>
        <fullName evidence="9">TOG domain-containing protein</fullName>
    </recommendedName>
</protein>
<keyword evidence="7" id="KW-0175">Coiled coil</keyword>
<proteinExistence type="inferred from homology"/>
<feature type="compositionally biased region" description="Low complexity" evidence="8">
    <location>
        <begin position="636"/>
        <end position="651"/>
    </location>
</feature>
<dbReference type="Pfam" id="PF21041">
    <property type="entry name" value="XMAP215_CLASP_TOG"/>
    <property type="match status" value="2"/>
</dbReference>
<dbReference type="InterPro" id="IPR045110">
    <property type="entry name" value="XMAP215"/>
</dbReference>
<dbReference type="AlphaFoldDB" id="A0A1E4U3C7"/>
<evidence type="ECO:0000256" key="1">
    <source>
        <dbReference type="ARBA" id="ARBA00004317"/>
    </source>
</evidence>
<comment type="subcellular location">
    <subcellularLocation>
        <location evidence="1">Cytoplasm</location>
        <location evidence="1">Cytoskeleton</location>
        <location evidence="1">Microtubule organizing center</location>
        <location evidence="1">Spindle pole body</location>
    </subcellularLocation>
</comment>
<dbReference type="STRING" id="669874.A0A1E4U3C7"/>
<feature type="region of interest" description="Disordered" evidence="8">
    <location>
        <begin position="250"/>
        <end position="272"/>
    </location>
</feature>
<dbReference type="PROSITE" id="PS50077">
    <property type="entry name" value="HEAT_REPEAT"/>
    <property type="match status" value="1"/>
</dbReference>
<dbReference type="GO" id="GO:0051315">
    <property type="term" value="P:attachment of mitotic spindle microtubules to kinetochore"/>
    <property type="evidence" value="ECO:0007669"/>
    <property type="project" value="UniProtKB-ARBA"/>
</dbReference>
<feature type="region of interest" description="Disordered" evidence="8">
    <location>
        <begin position="788"/>
        <end position="816"/>
    </location>
</feature>
<feature type="compositionally biased region" description="Polar residues" evidence="8">
    <location>
        <begin position="588"/>
        <end position="602"/>
    </location>
</feature>
<dbReference type="GO" id="GO:0099070">
    <property type="term" value="C:static microtubule bundle"/>
    <property type="evidence" value="ECO:0007669"/>
    <property type="project" value="UniProtKB-ARBA"/>
</dbReference>
<evidence type="ECO:0000256" key="4">
    <source>
        <dbReference type="ARBA" id="ARBA00023212"/>
    </source>
</evidence>
<dbReference type="FunFam" id="1.25.10.10:FF:000019">
    <property type="entry name" value="Cytoskeleton-associated protein 5"/>
    <property type="match status" value="1"/>
</dbReference>
<feature type="region of interest" description="Disordered" evidence="8">
    <location>
        <begin position="863"/>
        <end position="890"/>
    </location>
</feature>
<dbReference type="Pfam" id="PF21042">
    <property type="entry name" value="Stu2_CTS"/>
    <property type="match status" value="1"/>
</dbReference>
<evidence type="ECO:0000313" key="11">
    <source>
        <dbReference type="Proteomes" id="UP000094236"/>
    </source>
</evidence>
<gene>
    <name evidence="10" type="ORF">PACTADRAFT_31888</name>
</gene>
<dbReference type="OrthoDB" id="205662at2759"/>
<keyword evidence="11" id="KW-1185">Reference proteome</keyword>
<dbReference type="GO" id="GO:1990571">
    <property type="term" value="P:meiotic centromere clustering"/>
    <property type="evidence" value="ECO:0007669"/>
    <property type="project" value="UniProtKB-ARBA"/>
</dbReference>
<dbReference type="EMBL" id="KV454011">
    <property type="protein sequence ID" value="ODV98497.1"/>
    <property type="molecule type" value="Genomic_DNA"/>
</dbReference>
<feature type="coiled-coil region" evidence="7">
    <location>
        <begin position="701"/>
        <end position="763"/>
    </location>
</feature>
<dbReference type="InterPro" id="IPR016024">
    <property type="entry name" value="ARM-type_fold"/>
</dbReference>
<dbReference type="PANTHER" id="PTHR12609">
    <property type="entry name" value="MICROTUBULE ASSOCIATED PROTEIN XMAP215"/>
    <property type="match status" value="1"/>
</dbReference>
<dbReference type="Gene3D" id="1.25.10.10">
    <property type="entry name" value="Leucine-rich Repeat Variant"/>
    <property type="match status" value="2"/>
</dbReference>
<evidence type="ECO:0000256" key="2">
    <source>
        <dbReference type="ARBA" id="ARBA00022490"/>
    </source>
</evidence>
<evidence type="ECO:0000256" key="3">
    <source>
        <dbReference type="ARBA" id="ARBA00022737"/>
    </source>
</evidence>
<dbReference type="InterPro" id="IPR011989">
    <property type="entry name" value="ARM-like"/>
</dbReference>
<name>A0A1E4U3C7_PACTA</name>
<feature type="region of interest" description="Disordered" evidence="8">
    <location>
        <begin position="521"/>
        <end position="663"/>
    </location>
</feature>
<accession>A0A1E4U3C7</accession>
<evidence type="ECO:0000256" key="5">
    <source>
        <dbReference type="ARBA" id="ARBA00025722"/>
    </source>
</evidence>
<dbReference type="GO" id="GO:0051010">
    <property type="term" value="F:microtubule plus-end binding"/>
    <property type="evidence" value="ECO:0007669"/>
    <property type="project" value="InterPro"/>
</dbReference>
<evidence type="ECO:0000256" key="7">
    <source>
        <dbReference type="SAM" id="Coils"/>
    </source>
</evidence>
<dbReference type="GO" id="GO:0000022">
    <property type="term" value="P:mitotic spindle elongation"/>
    <property type="evidence" value="ECO:0007669"/>
    <property type="project" value="UniProtKB-ARBA"/>
</dbReference>
<sequence>MSEDQDYSSLPLTERAVHKVWKVRLGAYEEMIQLFEKSSSENDECFQVFISNFEIFKKIVTDANVVAQETGLIALVKFLKYGNTDRIISKLRVSVIGPMCEKSLASSRAGTRQNAVDALMWFIELDTADPVIEQLIPYLSHKMPKLISGCTMALTEIIKNYGCKTCSPKPILPLIPKLFGHADKLVRQEATNLSIEIYKWMGQFFENCIFPDLKPVQQKDLTLIFEKIKDEKPQQIRFLRSQQREAEAEAAAAAAAASATTTGENNGNEGDVEMNDADKFINGKDDANMAIDAYDMIGPVDVLSKLPSNINDRINSTKWKDRKELLEEIQKDLNVMKMSPDGDYTDLLRMLAKCVLKDANIQCVQLAANSIEFTAKGLRNKFERYVQIVISSLLERMKEKKLSVVEALGNALDAAFNSSSFTAIVEEIAFAMKHKTPNVKIETCKFLTRCLKNTKFIPSSSEVELIMNNGIKLLADSQEPVRIAASEAIGTLMKLTGERELNTYMDKVEEHRRSKVNEFFEKAEVIGKPQQQSQQKMTARPRKPAIANGTTSRPAAASSSRPTANSDSNVFQASSRPSMLKKKLTAPKMQQPSLYPPSSTVPSKRGATSPLKRQDEHSTQAQISTRNINGSRQTNSLTGRSLASSTSSVLSQHQMPPAPRFENPLSAAEKSELEALRAEKQLWLKEKEQYRWTQSDVETTKQRLMQEINSLQMRNDALMEEHTKDNITIKSRNTQLNRLQSDLESARQRILHLEKEIEGLTNIKRESSINTFQSTRYTNYLSESKQLQQHSYSERAPFSPTQSRYLSSTTVSGARSPYAENANKNISSELSSGVKRLSIENKADKENAFALPQLDYKTGQTTIIDSDSSKNNSSSGFGTALGLDTDDESWRRASEVTSQLKARIEKMKARSRSNVSNFKP</sequence>
<dbReference type="InterPro" id="IPR048491">
    <property type="entry name" value="XMAP215_CLASP_TOG"/>
</dbReference>
<keyword evidence="4" id="KW-0206">Cytoskeleton</keyword>
<dbReference type="GO" id="GO:0000776">
    <property type="term" value="C:kinetochore"/>
    <property type="evidence" value="ECO:0007669"/>
    <property type="project" value="UniProtKB-ARBA"/>
</dbReference>
<evidence type="ECO:0000259" key="9">
    <source>
        <dbReference type="SMART" id="SM01349"/>
    </source>
</evidence>
<evidence type="ECO:0000313" key="10">
    <source>
        <dbReference type="EMBL" id="ODV98497.1"/>
    </source>
</evidence>
<dbReference type="GO" id="GO:1990498">
    <property type="term" value="C:mitotic spindle microtubule"/>
    <property type="evidence" value="ECO:0007669"/>
    <property type="project" value="UniProtKB-ARBA"/>
</dbReference>
<feature type="compositionally biased region" description="Low complexity" evidence="8">
    <location>
        <begin position="865"/>
        <end position="875"/>
    </location>
</feature>
<feature type="domain" description="TOG" evidence="9">
    <location>
        <begin position="295"/>
        <end position="529"/>
    </location>
</feature>
<dbReference type="InterPro" id="IPR048492">
    <property type="entry name" value="Stu2_CTS"/>
</dbReference>
<comment type="similarity">
    <text evidence="5">Belongs to the TOG/XMAP215 family.</text>
</comment>
<feature type="compositionally biased region" description="Low complexity" evidence="8">
    <location>
        <begin position="250"/>
        <end position="269"/>
    </location>
</feature>
<dbReference type="GO" id="GO:0005881">
    <property type="term" value="C:cytoplasmic microtubule"/>
    <property type="evidence" value="ECO:0007669"/>
    <property type="project" value="UniProtKB-ARBA"/>
</dbReference>
<dbReference type="Proteomes" id="UP000094236">
    <property type="component" value="Unassembled WGS sequence"/>
</dbReference>
<dbReference type="InterPro" id="IPR034085">
    <property type="entry name" value="TOG"/>
</dbReference>
<keyword evidence="3" id="KW-0677">Repeat</keyword>
<feature type="compositionally biased region" description="Polar residues" evidence="8">
    <location>
        <begin position="565"/>
        <end position="577"/>
    </location>
</feature>
<organism evidence="10 11">
    <name type="scientific">Pachysolen tannophilus NRRL Y-2460</name>
    <dbReference type="NCBI Taxonomy" id="669874"/>
    <lineage>
        <taxon>Eukaryota</taxon>
        <taxon>Fungi</taxon>
        <taxon>Dikarya</taxon>
        <taxon>Ascomycota</taxon>
        <taxon>Saccharomycotina</taxon>
        <taxon>Pichiomycetes</taxon>
        <taxon>Pachysolenaceae</taxon>
        <taxon>Pachysolen</taxon>
    </lineage>
</organism>
<dbReference type="GO" id="GO:0030951">
    <property type="term" value="P:establishment or maintenance of microtubule cytoskeleton polarity"/>
    <property type="evidence" value="ECO:0007669"/>
    <property type="project" value="InterPro"/>
</dbReference>
<dbReference type="InterPro" id="IPR021133">
    <property type="entry name" value="HEAT_type_2"/>
</dbReference>
<feature type="domain" description="TOG" evidence="9">
    <location>
        <begin position="1"/>
        <end position="234"/>
    </location>
</feature>
<feature type="compositionally biased region" description="Polar residues" evidence="8">
    <location>
        <begin position="619"/>
        <end position="635"/>
    </location>
</feature>
<feature type="compositionally biased region" description="Polar residues" evidence="8">
    <location>
        <begin position="799"/>
        <end position="813"/>
    </location>
</feature>